<gene>
    <name evidence="1" type="ORF">A5844_001277</name>
</gene>
<sequence>MGNCTVTGVEAAFRTALLNCRINLFKQTSQITPKFNDQPNSIFEERKFFLEALKGSNPKENEYLDAVFNFYKCRKEQQKQLPKLNHDWNSWKTPLRKIIYIKQKNQRKKLKKQIIKSWANRYVEAKSLSVEGMQKGSRLESQKTLKVMTKKAIVKSSIDSTLKEKKSLENVGLTHR</sequence>
<evidence type="ECO:0000313" key="2">
    <source>
        <dbReference type="Proteomes" id="UP000194933"/>
    </source>
</evidence>
<dbReference type="RefSeq" id="WP_086284384.1">
    <property type="nucleotide sequence ID" value="NZ_NGMO01000002.1"/>
</dbReference>
<reference evidence="1 2" key="1">
    <citation type="submission" date="2017-05" db="EMBL/GenBank/DDBJ databases">
        <title>The Genome Sequence of Enterococcus sp. 10A9_DIV0425.</title>
        <authorList>
            <consortium name="The Broad Institute Genomics Platform"/>
            <consortium name="The Broad Institute Genomic Center for Infectious Diseases"/>
            <person name="Earl A."/>
            <person name="Manson A."/>
            <person name="Schwartman J."/>
            <person name="Gilmore M."/>
            <person name="Abouelleil A."/>
            <person name="Cao P."/>
            <person name="Chapman S."/>
            <person name="Cusick C."/>
            <person name="Shea T."/>
            <person name="Young S."/>
            <person name="Neafsey D."/>
            <person name="Nusbaum C."/>
            <person name="Birren B."/>
        </authorList>
    </citation>
    <scope>NUCLEOTIDE SEQUENCE [LARGE SCALE GENOMIC DNA]</scope>
    <source>
        <strain evidence="1 2">10A9_DIV0425</strain>
    </source>
</reference>
<accession>A0A242K0Q3</accession>
<proteinExistence type="predicted"/>
<evidence type="ECO:0000313" key="1">
    <source>
        <dbReference type="EMBL" id="OTP11143.1"/>
    </source>
</evidence>
<name>A0A242K0Q3_9ENTE</name>
<dbReference type="EMBL" id="NGMO01000002">
    <property type="protein sequence ID" value="OTP11143.1"/>
    <property type="molecule type" value="Genomic_DNA"/>
</dbReference>
<dbReference type="AlphaFoldDB" id="A0A242K0Q3"/>
<dbReference type="STRING" id="1987383.A5844_001277"/>
<protein>
    <submittedName>
        <fullName evidence="1">Uncharacterized protein</fullName>
    </submittedName>
</protein>
<comment type="caution">
    <text evidence="1">The sequence shown here is derived from an EMBL/GenBank/DDBJ whole genome shotgun (WGS) entry which is preliminary data.</text>
</comment>
<keyword evidence="2" id="KW-1185">Reference proteome</keyword>
<organism evidence="1 2">
    <name type="scientific">Candidatus Enterococcus wittei</name>
    <dbReference type="NCBI Taxonomy" id="1987383"/>
    <lineage>
        <taxon>Bacteria</taxon>
        <taxon>Bacillati</taxon>
        <taxon>Bacillota</taxon>
        <taxon>Bacilli</taxon>
        <taxon>Lactobacillales</taxon>
        <taxon>Enterococcaceae</taxon>
        <taxon>Enterococcus</taxon>
    </lineage>
</organism>
<dbReference type="Proteomes" id="UP000194933">
    <property type="component" value="Unassembled WGS sequence"/>
</dbReference>